<dbReference type="InterPro" id="IPR001401">
    <property type="entry name" value="Dynamin_GTPase"/>
</dbReference>
<dbReference type="InterPro" id="IPR020850">
    <property type="entry name" value="GED_dom"/>
</dbReference>
<sequence>MTTSGNFQISLQSESLGQIFDIINQLRSYGISNYVPLPQIIVCGDQSSGKSSVLEAVSGVRFPMKDNLCTRFATEVILRRGPTQSATVAIIPGPQRTEDEKERLSNFKPPCVHIDNFESLVESAKEHLGVDADTGAFTDDVLRVQISGPEQPYLTLVDLPGVIHAENRQQSAEDVALVQNVVRRYMENPRSIILAVVSAKNDYANQIVTKMAREFDPEKTRTLGIITKPDSLDAGSESEGKFLDLAKNEDVVLRLGWHVLKNRDYDSRNCSIEERNAKESEFFAHGVWKSLSPEIKGVESLKPRLSTILKNHIMGELPNLARDIQSGIEDCIDKLRRLGDSRKTILEQQRYLIKASQSFSMLVKSAVNGTYTDASDFFGDPMTDLGFQKRLRAYVKDLLRKFAKAMRIDGEYEKIRDGTSASDTSTSTKWISRDQYIAYIRELMRRTSGCELSGTFNPLIIGDLFHRQSTPWLHIVETSVNTIVHAVRRFLDLAMDHTVEKVTGKGVMRIIIDPAMERWVFNLKNKVAEIMQPHRKGHPITYNHYFTDTIQKARYEVFKKRLAPVVARISETVRSRPLNDNEVTSLLYSIHPKTEVDMENWACQEVFECMKAYYKVAMKMVIDNIAALAIERCLMLHVQSMFSPEIVHDLDEETVKAIAAEPEDSRLQRAMTTEKLESLRRALQIVNRLAPHSNPPSLSIIYFCQQVWPGQGELK</sequence>
<keyword evidence="1" id="KW-0547">Nucleotide-binding</keyword>
<gene>
    <name evidence="5" type="ORF">HDK90DRAFT_405419</name>
</gene>
<keyword evidence="6" id="KW-1185">Reference proteome</keyword>
<evidence type="ECO:0000313" key="5">
    <source>
        <dbReference type="EMBL" id="KAK8246495.1"/>
    </source>
</evidence>
<dbReference type="PROSITE" id="PS51718">
    <property type="entry name" value="G_DYNAMIN_2"/>
    <property type="match status" value="1"/>
</dbReference>
<dbReference type="Pfam" id="PF01031">
    <property type="entry name" value="Dynamin_M"/>
    <property type="match status" value="1"/>
</dbReference>
<dbReference type="InterPro" id="IPR030381">
    <property type="entry name" value="G_DYNAMIN_dom"/>
</dbReference>
<dbReference type="PANTHER" id="PTHR11566:SF149">
    <property type="entry name" value="GTPASE, PUTATIVE (AFU_ORTHOLOGUE AFUA_6G11890)-RELATED"/>
    <property type="match status" value="1"/>
</dbReference>
<dbReference type="InterPro" id="IPR022812">
    <property type="entry name" value="Dynamin"/>
</dbReference>
<feature type="domain" description="GED" evidence="3">
    <location>
        <begin position="603"/>
        <end position="694"/>
    </location>
</feature>
<dbReference type="PROSITE" id="PS51388">
    <property type="entry name" value="GED"/>
    <property type="match status" value="1"/>
</dbReference>
<dbReference type="InterPro" id="IPR000375">
    <property type="entry name" value="Dynamin_stalk"/>
</dbReference>
<comment type="caution">
    <text evidence="5">The sequence shown here is derived from an EMBL/GenBank/DDBJ whole genome shotgun (WGS) entry which is preliminary data.</text>
</comment>
<evidence type="ECO:0000256" key="2">
    <source>
        <dbReference type="ARBA" id="ARBA00023134"/>
    </source>
</evidence>
<dbReference type="Gene3D" id="3.40.50.300">
    <property type="entry name" value="P-loop containing nucleotide triphosphate hydrolases"/>
    <property type="match status" value="1"/>
</dbReference>
<evidence type="ECO:0000259" key="4">
    <source>
        <dbReference type="PROSITE" id="PS51718"/>
    </source>
</evidence>
<dbReference type="SUPFAM" id="SSF52540">
    <property type="entry name" value="P-loop containing nucleoside triphosphate hydrolases"/>
    <property type="match status" value="1"/>
</dbReference>
<evidence type="ECO:0000256" key="1">
    <source>
        <dbReference type="ARBA" id="ARBA00022741"/>
    </source>
</evidence>
<keyword evidence="2" id="KW-0342">GTP-binding</keyword>
<accession>A0ABR1Z273</accession>
<dbReference type="PANTHER" id="PTHR11566">
    <property type="entry name" value="DYNAMIN"/>
    <property type="match status" value="1"/>
</dbReference>
<name>A0ABR1Z273_9PEZI</name>
<proteinExistence type="predicted"/>
<dbReference type="EMBL" id="JBBWRZ010000001">
    <property type="protein sequence ID" value="KAK8246495.1"/>
    <property type="molecule type" value="Genomic_DNA"/>
</dbReference>
<dbReference type="InterPro" id="IPR027417">
    <property type="entry name" value="P-loop_NTPase"/>
</dbReference>
<feature type="domain" description="Dynamin-type G" evidence="4">
    <location>
        <begin position="34"/>
        <end position="318"/>
    </location>
</feature>
<dbReference type="SMART" id="SM00053">
    <property type="entry name" value="DYNc"/>
    <property type="match status" value="1"/>
</dbReference>
<evidence type="ECO:0000259" key="3">
    <source>
        <dbReference type="PROSITE" id="PS51388"/>
    </source>
</evidence>
<dbReference type="Pfam" id="PF00350">
    <property type="entry name" value="Dynamin_N"/>
    <property type="match status" value="1"/>
</dbReference>
<dbReference type="InterPro" id="IPR003130">
    <property type="entry name" value="GED"/>
</dbReference>
<protein>
    <submittedName>
        <fullName evidence="5">Dynamin family protein</fullName>
    </submittedName>
</protein>
<dbReference type="Proteomes" id="UP001492380">
    <property type="component" value="Unassembled WGS sequence"/>
</dbReference>
<dbReference type="CDD" id="cd08771">
    <property type="entry name" value="DLP_1"/>
    <property type="match status" value="1"/>
</dbReference>
<dbReference type="Pfam" id="PF02212">
    <property type="entry name" value="GED"/>
    <property type="match status" value="1"/>
</dbReference>
<dbReference type="PRINTS" id="PR00195">
    <property type="entry name" value="DYNAMIN"/>
</dbReference>
<evidence type="ECO:0000313" key="6">
    <source>
        <dbReference type="Proteomes" id="UP001492380"/>
    </source>
</evidence>
<reference evidence="5 6" key="1">
    <citation type="submission" date="2024-04" db="EMBL/GenBank/DDBJ databases">
        <title>Phyllosticta paracitricarpa is synonymous to the EU quarantine fungus P. citricarpa based on phylogenomic analyses.</title>
        <authorList>
            <consortium name="Lawrence Berkeley National Laboratory"/>
            <person name="Van Ingen-Buijs V.A."/>
            <person name="Van Westerhoven A.C."/>
            <person name="Haridas S."/>
            <person name="Skiadas P."/>
            <person name="Martin F."/>
            <person name="Groenewald J.Z."/>
            <person name="Crous P.W."/>
            <person name="Seidl M.F."/>
        </authorList>
    </citation>
    <scope>NUCLEOTIDE SEQUENCE [LARGE SCALE GENOMIC DNA]</scope>
    <source>
        <strain evidence="5 6">CBS 123374</strain>
    </source>
</reference>
<dbReference type="InterPro" id="IPR045063">
    <property type="entry name" value="Dynamin_N"/>
</dbReference>
<organism evidence="5 6">
    <name type="scientific">Phyllosticta capitalensis</name>
    <dbReference type="NCBI Taxonomy" id="121624"/>
    <lineage>
        <taxon>Eukaryota</taxon>
        <taxon>Fungi</taxon>
        <taxon>Dikarya</taxon>
        <taxon>Ascomycota</taxon>
        <taxon>Pezizomycotina</taxon>
        <taxon>Dothideomycetes</taxon>
        <taxon>Dothideomycetes incertae sedis</taxon>
        <taxon>Botryosphaeriales</taxon>
        <taxon>Phyllostictaceae</taxon>
        <taxon>Phyllosticta</taxon>
    </lineage>
</organism>